<keyword evidence="3" id="KW-0449">Lipoprotein</keyword>
<dbReference type="EMBL" id="AZFJ01000044">
    <property type="protein sequence ID" value="KRL86529.1"/>
    <property type="molecule type" value="Genomic_DNA"/>
</dbReference>
<protein>
    <submittedName>
        <fullName evidence="3">Lipoprotein</fullName>
    </submittedName>
</protein>
<dbReference type="PROSITE" id="PS51257">
    <property type="entry name" value="PROKAR_LIPOPROTEIN"/>
    <property type="match status" value="1"/>
</dbReference>
<feature type="region of interest" description="Disordered" evidence="1">
    <location>
        <begin position="33"/>
        <end position="54"/>
    </location>
</feature>
<feature type="chain" id="PRO_5038620094" evidence="2">
    <location>
        <begin position="25"/>
        <end position="390"/>
    </location>
</feature>
<organism evidence="3 4">
    <name type="scientific">Lacticaseibacillus pantheris DSM 15945 = JCM 12539 = NBRC 106106</name>
    <dbReference type="NCBI Taxonomy" id="1423783"/>
    <lineage>
        <taxon>Bacteria</taxon>
        <taxon>Bacillati</taxon>
        <taxon>Bacillota</taxon>
        <taxon>Bacilli</taxon>
        <taxon>Lactobacillales</taxon>
        <taxon>Lactobacillaceae</taxon>
        <taxon>Lacticaseibacillus</taxon>
    </lineage>
</organism>
<keyword evidence="4" id="KW-1185">Reference proteome</keyword>
<evidence type="ECO:0000256" key="1">
    <source>
        <dbReference type="SAM" id="MobiDB-lite"/>
    </source>
</evidence>
<evidence type="ECO:0000313" key="3">
    <source>
        <dbReference type="EMBL" id="KRL86529.1"/>
    </source>
</evidence>
<dbReference type="CDD" id="cd13440">
    <property type="entry name" value="CamS_repeat_2"/>
    <property type="match status" value="1"/>
</dbReference>
<feature type="signal peptide" evidence="2">
    <location>
        <begin position="1"/>
        <end position="24"/>
    </location>
</feature>
<dbReference type="PATRIC" id="fig|1423783.4.peg.806"/>
<dbReference type="InterPro" id="IPR011426">
    <property type="entry name" value="CamS"/>
</dbReference>
<dbReference type="Pfam" id="PF07537">
    <property type="entry name" value="CamS"/>
    <property type="match status" value="1"/>
</dbReference>
<keyword evidence="2" id="KW-0732">Signal</keyword>
<dbReference type="CDD" id="cd13441">
    <property type="entry name" value="CamS_repeat_1"/>
    <property type="match status" value="1"/>
</dbReference>
<gene>
    <name evidence="3" type="ORF">FC50_GL000778</name>
</gene>
<evidence type="ECO:0000256" key="2">
    <source>
        <dbReference type="SAM" id="SignalP"/>
    </source>
</evidence>
<reference evidence="3 4" key="1">
    <citation type="journal article" date="2015" name="Genome Announc.">
        <title>Expanding the biotechnology potential of lactobacilli through comparative genomics of 213 strains and associated genera.</title>
        <authorList>
            <person name="Sun Z."/>
            <person name="Harris H.M."/>
            <person name="McCann A."/>
            <person name="Guo C."/>
            <person name="Argimon S."/>
            <person name="Zhang W."/>
            <person name="Yang X."/>
            <person name="Jeffery I.B."/>
            <person name="Cooney J.C."/>
            <person name="Kagawa T.F."/>
            <person name="Liu W."/>
            <person name="Song Y."/>
            <person name="Salvetti E."/>
            <person name="Wrobel A."/>
            <person name="Rasinkangas P."/>
            <person name="Parkhill J."/>
            <person name="Rea M.C."/>
            <person name="O'Sullivan O."/>
            <person name="Ritari J."/>
            <person name="Douillard F.P."/>
            <person name="Paul Ross R."/>
            <person name="Yang R."/>
            <person name="Briner A.E."/>
            <person name="Felis G.E."/>
            <person name="de Vos W.M."/>
            <person name="Barrangou R."/>
            <person name="Klaenhammer T.R."/>
            <person name="Caufield P.W."/>
            <person name="Cui Y."/>
            <person name="Zhang H."/>
            <person name="O'Toole P.W."/>
        </authorList>
    </citation>
    <scope>NUCLEOTIDE SEQUENCE [LARGE SCALE GENOMIC DNA]</scope>
    <source>
        <strain evidence="3 4">DSM 15945</strain>
    </source>
</reference>
<comment type="caution">
    <text evidence="3">The sequence shown here is derived from an EMBL/GenBank/DDBJ whole genome shotgun (WGS) entry which is preliminary data.</text>
</comment>
<name>A0A0R1TZC9_9LACO</name>
<sequence length="390" mass="42427">MRIEAIMKKLVTVVGACAAALLLAACGNLSFDTNSSGSTSSTKTSSYTTTGTASDDTYQSVIEGGKYKVSKSRGLQLTENTQNDNTYNVRSMENGLVDLSKKQFSTTKYLFEEGQLLSTSTLENWLGRYSSSNKLGLNPEDNGKTGENDRNPMYLQTVLEQDYMLQSGSKLKLGGVSVALGMNSVDYYTKESYGAQYSTTIPTATLTAKGKEMASKVVARLRQKSSVGNSTPILIAIYKGNTQDALVGGTFVTYAVSKSGNSIASWNDVNEKNETLPVVNNKTPINSTVSNDFNTFESKVKSFFPKLAGVTAQAHYEKGQLQGLNIDVTTQFYGQTEINSFTQYVVTAASKYLPSDAEIQINIKSVQQMEAFAERKSGSKSFYTHVFSSY</sequence>
<dbReference type="PIRSF" id="PIRSF012509">
    <property type="entry name" value="CamS"/>
    <property type="match status" value="1"/>
</dbReference>
<dbReference type="Proteomes" id="UP000051922">
    <property type="component" value="Unassembled WGS sequence"/>
</dbReference>
<dbReference type="STRING" id="1423783.FC50_GL000778"/>
<dbReference type="Gene3D" id="3.10.570.10">
    <property type="entry name" value="sex pheromone staph- cam373 precursor domain"/>
    <property type="match status" value="1"/>
</dbReference>
<proteinExistence type="predicted"/>
<dbReference type="AlphaFoldDB" id="A0A0R1TZC9"/>
<evidence type="ECO:0000313" key="4">
    <source>
        <dbReference type="Proteomes" id="UP000051922"/>
    </source>
</evidence>
<accession>A0A0R1TZC9</accession>